<comment type="caution">
    <text evidence="1">The sequence shown here is derived from an EMBL/GenBank/DDBJ whole genome shotgun (WGS) entry which is preliminary data.</text>
</comment>
<evidence type="ECO:0000313" key="2">
    <source>
        <dbReference type="Proteomes" id="UP000092993"/>
    </source>
</evidence>
<dbReference type="AlphaFoldDB" id="A0A1C7MMV5"/>
<reference evidence="1 2" key="1">
    <citation type="submission" date="2016-03" db="EMBL/GenBank/DDBJ databases">
        <title>Whole genome sequencing of Grifola frondosa 9006-11.</title>
        <authorList>
            <person name="Min B."/>
            <person name="Park H."/>
            <person name="Kim J.-G."/>
            <person name="Cho H."/>
            <person name="Oh Y.-L."/>
            <person name="Kong W.-S."/>
            <person name="Choi I.-G."/>
        </authorList>
    </citation>
    <scope>NUCLEOTIDE SEQUENCE [LARGE SCALE GENOMIC DNA]</scope>
    <source>
        <strain evidence="1 2">9006-11</strain>
    </source>
</reference>
<sequence>MSRWTMRRWKKQDILPDSSCPCCGRRRPCDQHSSPDSDHVVVYTFTNSDEVKNKPLEKTRNGALCYMTLSVHWQVHMV</sequence>
<dbReference type="EMBL" id="LUGG01000002">
    <property type="protein sequence ID" value="OBZ78181.1"/>
    <property type="molecule type" value="Genomic_DNA"/>
</dbReference>
<evidence type="ECO:0000313" key="1">
    <source>
        <dbReference type="EMBL" id="OBZ78181.1"/>
    </source>
</evidence>
<gene>
    <name evidence="1" type="ORF">A0H81_02719</name>
</gene>
<proteinExistence type="predicted"/>
<accession>A0A1C7MMV5</accession>
<organism evidence="1 2">
    <name type="scientific">Grifola frondosa</name>
    <name type="common">Maitake</name>
    <name type="synonym">Polyporus frondosus</name>
    <dbReference type="NCBI Taxonomy" id="5627"/>
    <lineage>
        <taxon>Eukaryota</taxon>
        <taxon>Fungi</taxon>
        <taxon>Dikarya</taxon>
        <taxon>Basidiomycota</taxon>
        <taxon>Agaricomycotina</taxon>
        <taxon>Agaricomycetes</taxon>
        <taxon>Polyporales</taxon>
        <taxon>Grifolaceae</taxon>
        <taxon>Grifola</taxon>
    </lineage>
</organism>
<dbReference type="Proteomes" id="UP000092993">
    <property type="component" value="Unassembled WGS sequence"/>
</dbReference>
<keyword evidence="2" id="KW-1185">Reference proteome</keyword>
<name>A0A1C7MMV5_GRIFR</name>
<protein>
    <submittedName>
        <fullName evidence="1">Uncharacterized protein</fullName>
    </submittedName>
</protein>